<comment type="caution">
    <text evidence="1">The sequence shown here is derived from an EMBL/GenBank/DDBJ whole genome shotgun (WGS) entry which is preliminary data.</text>
</comment>
<reference evidence="1" key="1">
    <citation type="submission" date="2021-06" db="EMBL/GenBank/DDBJ databases">
        <authorList>
            <person name="Kallberg Y."/>
            <person name="Tangrot J."/>
            <person name="Rosling A."/>
        </authorList>
    </citation>
    <scope>NUCLEOTIDE SEQUENCE</scope>
    <source>
        <strain evidence="1">MA461A</strain>
    </source>
</reference>
<organism evidence="1 2">
    <name type="scientific">Racocetra persica</name>
    <dbReference type="NCBI Taxonomy" id="160502"/>
    <lineage>
        <taxon>Eukaryota</taxon>
        <taxon>Fungi</taxon>
        <taxon>Fungi incertae sedis</taxon>
        <taxon>Mucoromycota</taxon>
        <taxon>Glomeromycotina</taxon>
        <taxon>Glomeromycetes</taxon>
        <taxon>Diversisporales</taxon>
        <taxon>Gigasporaceae</taxon>
        <taxon>Racocetra</taxon>
    </lineage>
</organism>
<feature type="non-terminal residue" evidence="1">
    <location>
        <position position="94"/>
    </location>
</feature>
<accession>A0ACA9RNN3</accession>
<dbReference type="Proteomes" id="UP000789920">
    <property type="component" value="Unassembled WGS sequence"/>
</dbReference>
<proteinExistence type="predicted"/>
<evidence type="ECO:0000313" key="2">
    <source>
        <dbReference type="Proteomes" id="UP000789920"/>
    </source>
</evidence>
<gene>
    <name evidence="1" type="ORF">RPERSI_LOCUS21413</name>
</gene>
<protein>
    <submittedName>
        <fullName evidence="1">4685_t:CDS:1</fullName>
    </submittedName>
</protein>
<name>A0ACA9RNN3_9GLOM</name>
<keyword evidence="2" id="KW-1185">Reference proteome</keyword>
<dbReference type="EMBL" id="CAJVQC010062679">
    <property type="protein sequence ID" value="CAG8802908.1"/>
    <property type="molecule type" value="Genomic_DNA"/>
</dbReference>
<feature type="non-terminal residue" evidence="1">
    <location>
        <position position="1"/>
    </location>
</feature>
<evidence type="ECO:0000313" key="1">
    <source>
        <dbReference type="EMBL" id="CAG8802908.1"/>
    </source>
</evidence>
<sequence length="94" mass="10271">IFPPIFIPNCSPCRHSETSLTCIRSMPARFGAISLVVIVRSWEMLACIQTGHGAVDHVLLVTMVNSVIKGLVNEPNLGRRKSKSPNALSLGFIR</sequence>